<evidence type="ECO:0000259" key="1">
    <source>
        <dbReference type="Pfam" id="PF01458"/>
    </source>
</evidence>
<dbReference type="Pfam" id="PF01458">
    <property type="entry name" value="SUFBD_core"/>
    <property type="match status" value="1"/>
</dbReference>
<comment type="caution">
    <text evidence="2">The sequence shown here is derived from an EMBL/GenBank/DDBJ whole genome shotgun (WGS) entry which is preliminary data.</text>
</comment>
<dbReference type="InterPro" id="IPR037284">
    <property type="entry name" value="SUF_FeS_clus_asmbl_SufBD_sf"/>
</dbReference>
<proteinExistence type="predicted"/>
<dbReference type="InterPro" id="IPR011542">
    <property type="entry name" value="SUF_FeS_clus_asmbl_SufD"/>
</dbReference>
<dbReference type="InterPro" id="IPR000825">
    <property type="entry name" value="SUF_FeS_clus_asmbl_SufBD_core"/>
</dbReference>
<feature type="domain" description="SUF system FeS cluster assembly SufBD core" evidence="1">
    <location>
        <begin position="167"/>
        <end position="395"/>
    </location>
</feature>
<dbReference type="PANTHER" id="PTHR43575">
    <property type="entry name" value="PROTEIN ABCI7, CHLOROPLASTIC"/>
    <property type="match status" value="1"/>
</dbReference>
<keyword evidence="3" id="KW-1185">Reference proteome</keyword>
<evidence type="ECO:0000313" key="2">
    <source>
        <dbReference type="EMBL" id="PPI86803.1"/>
    </source>
</evidence>
<dbReference type="NCBIfam" id="NF008194">
    <property type="entry name" value="PRK10948.1"/>
    <property type="match status" value="1"/>
</dbReference>
<dbReference type="SUPFAM" id="SSF101960">
    <property type="entry name" value="Stabilizer of iron transporter SufD"/>
    <property type="match status" value="1"/>
</dbReference>
<protein>
    <submittedName>
        <fullName evidence="2">FeS cluster assembly protein SufD</fullName>
    </submittedName>
</protein>
<dbReference type="AlphaFoldDB" id="A0A2P5SWW4"/>
<name>A0A2P5SWW4_9GAMM</name>
<reference evidence="2 3" key="1">
    <citation type="journal article" date="2018" name="Genome Biol. Evol.">
        <title>Cladogenesis and Genomic Streamlining in Extracellular Endosymbionts of Tropical Stink Bugs.</title>
        <authorList>
            <person name="Otero-Bravo A."/>
            <person name="Goffredi S."/>
            <person name="Sabree Z.L."/>
        </authorList>
    </citation>
    <scope>NUCLEOTIDE SEQUENCE [LARGE SCALE GENOMIC DNA]</scope>
    <source>
        <strain evidence="2 3">SoEL</strain>
    </source>
</reference>
<dbReference type="EMBL" id="PDKU01000001">
    <property type="protein sequence ID" value="PPI86803.1"/>
    <property type="molecule type" value="Genomic_DNA"/>
</dbReference>
<evidence type="ECO:0000313" key="3">
    <source>
        <dbReference type="Proteomes" id="UP000296144"/>
    </source>
</evidence>
<accession>A0A2P5SWW4</accession>
<dbReference type="Proteomes" id="UP000296144">
    <property type="component" value="Unassembled WGS sequence"/>
</dbReference>
<sequence length="425" mass="48387">MAGSLNNNVSALKKWYDLFTFNQVNRSLHAQKHWNYLIKTGLPDNKDENWKYTPLTNFLSQQFVFPKKTKFSIDKINQLTLQLNASRLVFVNGYFELSLSSYDNSIFEINNKTISEDLKLPEPIHPEIFLHLTESLAEQINIIRVSSNKVSSTPLYLLHINDGQKDGLNTVHYRNHLILEKNTKIEVIEHFLTLNSNAHFTGSRLTFNISDHANLQHTKLAFENNKSYHFSHNDMIIGDNAQVVSNTFLIGTKISRHNNSIKLNGKHSELIINSLSVPTNQEIADIRIYLEHNKSDCKSRQIHKAIVLDKSCAVFNGHIKVAPSALKTDGNMINNNLLLCDQAQVNTKPQLEIYADDVKCSHGVTIGCIDNEQIFYLTSRGIKKKDAQLMLVNAFAVELIEALDNNVVKQDILNHINKRISRGNM</sequence>
<gene>
    <name evidence="2" type="ORF">CRV10_00925</name>
</gene>
<dbReference type="PANTHER" id="PTHR43575:SF1">
    <property type="entry name" value="PROTEIN ABCI7, CHLOROPLASTIC"/>
    <property type="match status" value="1"/>
</dbReference>
<dbReference type="GO" id="GO:0016226">
    <property type="term" value="P:iron-sulfur cluster assembly"/>
    <property type="evidence" value="ECO:0007669"/>
    <property type="project" value="InterPro"/>
</dbReference>
<dbReference type="RefSeq" id="WP_136129968.1">
    <property type="nucleotide sequence ID" value="NZ_PDKU01000001.1"/>
</dbReference>
<organism evidence="2 3">
    <name type="scientific">Candidatus Pantoea edessiphila</name>
    <dbReference type="NCBI Taxonomy" id="2044610"/>
    <lineage>
        <taxon>Bacteria</taxon>
        <taxon>Pseudomonadati</taxon>
        <taxon>Pseudomonadota</taxon>
        <taxon>Gammaproteobacteria</taxon>
        <taxon>Enterobacterales</taxon>
        <taxon>Erwiniaceae</taxon>
        <taxon>Pantoea</taxon>
    </lineage>
</organism>
<dbReference type="InterPro" id="IPR055346">
    <property type="entry name" value="Fe-S_cluster_assembly_SufBD"/>
</dbReference>
<dbReference type="OrthoDB" id="9768262at2"/>
<dbReference type="NCBIfam" id="TIGR01981">
    <property type="entry name" value="sufD"/>
    <property type="match status" value="1"/>
</dbReference>